<dbReference type="KEGG" id="cthu:HUR95_03625"/>
<dbReference type="Proteomes" id="UP000010716">
    <property type="component" value="Unassembled WGS sequence"/>
</dbReference>
<accession>F5LBE8</accession>
<dbReference type="EMBL" id="AFCE01000251">
    <property type="protein sequence ID" value="EGL81337.1"/>
    <property type="molecule type" value="Genomic_DNA"/>
</dbReference>
<name>F5LBE8_CALTT</name>
<evidence type="ECO:0000313" key="3">
    <source>
        <dbReference type="EMBL" id="EGL81337.1"/>
    </source>
</evidence>
<dbReference type="InterPro" id="IPR052723">
    <property type="entry name" value="Acyl-CoA_thioesterase_PaaI"/>
</dbReference>
<reference evidence="4" key="3">
    <citation type="submission" date="2021-08" db="EMBL/GenBank/DDBJ databases">
        <authorList>
            <person name="de Jong S."/>
            <person name="van den Broek M."/>
            <person name="Merkel A."/>
            <person name="de la Torre Cortes P."/>
            <person name="Kalamorz F."/>
            <person name="Cook G."/>
            <person name="van Loosdrecht M."/>
            <person name="McMillan D."/>
        </authorList>
    </citation>
    <scope>NUCLEOTIDE SEQUENCE</scope>
    <source>
        <strain evidence="4">TA2.A1</strain>
    </source>
</reference>
<dbReference type="eggNOG" id="COG2050">
    <property type="taxonomic scope" value="Bacteria"/>
</dbReference>
<dbReference type="InterPro" id="IPR006683">
    <property type="entry name" value="Thioestr_dom"/>
</dbReference>
<sequence length="143" mass="15724">MKTVNLLEVINGISEPPACDQTLGVKVIEAKDGYSKGVWTIKEHLLNGNGVIMGGFIGAAADIMMAYAISSLLTENQTFASINLQTTFHRPTFPGEVMIEAKVEKFGRTISYLTASLKQNEKEIASVTSSIMIMKRRDNRRVD</sequence>
<dbReference type="GO" id="GO:0016289">
    <property type="term" value="F:acyl-CoA hydrolase activity"/>
    <property type="evidence" value="ECO:0007669"/>
    <property type="project" value="UniProtKB-ARBA"/>
</dbReference>
<dbReference type="RefSeq" id="WP_007506691.1">
    <property type="nucleotide sequence ID" value="NZ_AFCE01000251.1"/>
</dbReference>
<feature type="domain" description="Thioesterase" evidence="2">
    <location>
        <begin position="49"/>
        <end position="121"/>
    </location>
</feature>
<dbReference type="PANTHER" id="PTHR42856:SF1">
    <property type="entry name" value="ACYL-COENZYME A THIOESTERASE PAAI"/>
    <property type="match status" value="1"/>
</dbReference>
<evidence type="ECO:0000313" key="4">
    <source>
        <dbReference type="EMBL" id="QZT34485.1"/>
    </source>
</evidence>
<reference evidence="4 6" key="2">
    <citation type="journal article" date="2020" name="Extremophiles">
        <title>Genomic analysis of Caldalkalibacillus thermarum TA2.A1 reveals aerobic alkaliphilic metabolism and evolutionary hallmarks linking alkaliphilic bacteria and plant life.</title>
        <authorList>
            <person name="de Jong S.I."/>
            <person name="van den Broek M.A."/>
            <person name="Merkel A.Y."/>
            <person name="de la Torre Cortes P."/>
            <person name="Kalamorz F."/>
            <person name="Cook G.M."/>
            <person name="van Loosdrecht M.C.M."/>
            <person name="McMillan D.G.G."/>
        </authorList>
    </citation>
    <scope>NUCLEOTIDE SEQUENCE [LARGE SCALE GENOMIC DNA]</scope>
    <source>
        <strain evidence="4 6">TA2.A1</strain>
    </source>
</reference>
<dbReference type="EMBL" id="CP082237">
    <property type="protein sequence ID" value="QZT34485.1"/>
    <property type="molecule type" value="Genomic_DNA"/>
</dbReference>
<dbReference type="PANTHER" id="PTHR42856">
    <property type="entry name" value="ACYL-COENZYME A THIOESTERASE PAAI"/>
    <property type="match status" value="1"/>
</dbReference>
<evidence type="ECO:0000259" key="2">
    <source>
        <dbReference type="Pfam" id="PF03061"/>
    </source>
</evidence>
<evidence type="ECO:0000256" key="1">
    <source>
        <dbReference type="ARBA" id="ARBA00022801"/>
    </source>
</evidence>
<reference evidence="3 5" key="1">
    <citation type="journal article" date="2011" name="J. Bacteriol.">
        <title>Draft genome sequence of the thermoalkaliphilic Caldalkalibacillus thermarum strain TA2.A1.</title>
        <authorList>
            <person name="Kalamorz F."/>
            <person name="Keis S."/>
            <person name="McMillan D.G."/>
            <person name="Olsson K."/>
            <person name="Stanton J.A."/>
            <person name="Stockwell P."/>
            <person name="Black M.A."/>
            <person name="Klingeman D.M."/>
            <person name="Land M.L."/>
            <person name="Han C.S."/>
            <person name="Martin S.L."/>
            <person name="Becher S.A."/>
            <person name="Peddie C.J."/>
            <person name="Morgan H.W."/>
            <person name="Matthies D."/>
            <person name="Preiss L."/>
            <person name="Meier T."/>
            <person name="Brown S.D."/>
            <person name="Cook G.M."/>
        </authorList>
    </citation>
    <scope>NUCLEOTIDE SEQUENCE [LARGE SCALE GENOMIC DNA]</scope>
    <source>
        <strain evidence="3 5">TA2.A1</strain>
    </source>
</reference>
<dbReference type="Gene3D" id="3.10.129.10">
    <property type="entry name" value="Hotdog Thioesterase"/>
    <property type="match status" value="1"/>
</dbReference>
<evidence type="ECO:0000313" key="6">
    <source>
        <dbReference type="Proteomes" id="UP000825179"/>
    </source>
</evidence>
<dbReference type="NCBIfam" id="TIGR00369">
    <property type="entry name" value="unchar_dom_1"/>
    <property type="match status" value="1"/>
</dbReference>
<keyword evidence="6" id="KW-1185">Reference proteome</keyword>
<protein>
    <submittedName>
        <fullName evidence="4">PaaI family thioesterase</fullName>
    </submittedName>
    <submittedName>
        <fullName evidence="3">Phenylacetic acid degradation-related protein</fullName>
    </submittedName>
</protein>
<proteinExistence type="predicted"/>
<organism evidence="3 5">
    <name type="scientific">Caldalkalibacillus thermarum (strain TA2.A1)</name>
    <dbReference type="NCBI Taxonomy" id="986075"/>
    <lineage>
        <taxon>Bacteria</taxon>
        <taxon>Bacillati</taxon>
        <taxon>Bacillota</taxon>
        <taxon>Bacilli</taxon>
        <taxon>Bacillales</taxon>
        <taxon>Bacillaceae</taxon>
        <taxon>Caldalkalibacillus</taxon>
    </lineage>
</organism>
<dbReference type="CDD" id="cd03443">
    <property type="entry name" value="PaaI_thioesterase"/>
    <property type="match status" value="1"/>
</dbReference>
<keyword evidence="1" id="KW-0378">Hydrolase</keyword>
<dbReference type="OrthoDB" id="2735402at2"/>
<dbReference type="SUPFAM" id="SSF54637">
    <property type="entry name" value="Thioesterase/thiol ester dehydrase-isomerase"/>
    <property type="match status" value="1"/>
</dbReference>
<evidence type="ECO:0000313" key="5">
    <source>
        <dbReference type="Proteomes" id="UP000010716"/>
    </source>
</evidence>
<gene>
    <name evidence="3" type="ORF">CathTA2_0137</name>
    <name evidence="4" type="ORF">HUR95_03625</name>
</gene>
<dbReference type="InterPro" id="IPR003736">
    <property type="entry name" value="PAAI_dom"/>
</dbReference>
<dbReference type="InterPro" id="IPR029069">
    <property type="entry name" value="HotDog_dom_sf"/>
</dbReference>
<dbReference type="AlphaFoldDB" id="F5LBE8"/>
<dbReference type="Proteomes" id="UP000825179">
    <property type="component" value="Chromosome"/>
</dbReference>
<dbReference type="Pfam" id="PF03061">
    <property type="entry name" value="4HBT"/>
    <property type="match status" value="1"/>
</dbReference>